<name>U2LV90_9FIRM</name>
<evidence type="ECO:0008006" key="4">
    <source>
        <dbReference type="Google" id="ProtNLM"/>
    </source>
</evidence>
<dbReference type="STRING" id="411473.RUMCAL_02696"/>
<reference evidence="2 3" key="1">
    <citation type="submission" date="2013-07" db="EMBL/GenBank/DDBJ databases">
        <authorList>
            <person name="Weinstock G."/>
            <person name="Sodergren E."/>
            <person name="Wylie T."/>
            <person name="Fulton L."/>
            <person name="Fulton R."/>
            <person name="Fronick C."/>
            <person name="O'Laughlin M."/>
            <person name="Godfrey J."/>
            <person name="Miner T."/>
            <person name="Herter B."/>
            <person name="Appelbaum E."/>
            <person name="Cordes M."/>
            <person name="Lek S."/>
            <person name="Wollam A."/>
            <person name="Pepin K.H."/>
            <person name="Palsikar V.B."/>
            <person name="Mitreva M."/>
            <person name="Wilson R.K."/>
        </authorList>
    </citation>
    <scope>NUCLEOTIDE SEQUENCE [LARGE SCALE GENOMIC DNA]</scope>
    <source>
        <strain evidence="2 3">ATCC 27760</strain>
    </source>
</reference>
<dbReference type="AlphaFoldDB" id="U2LV90"/>
<evidence type="ECO:0000313" key="3">
    <source>
        <dbReference type="Proteomes" id="UP000016662"/>
    </source>
</evidence>
<evidence type="ECO:0000313" key="2">
    <source>
        <dbReference type="EMBL" id="ERJ91023.1"/>
    </source>
</evidence>
<keyword evidence="1" id="KW-0472">Membrane</keyword>
<feature type="transmembrane region" description="Helical" evidence="1">
    <location>
        <begin position="29"/>
        <end position="47"/>
    </location>
</feature>
<sequence>MDGFVSCSHVQFCTLGGDAMEHYVTWSELLALLTLLIAFASLLYAIFHDDHKKK</sequence>
<keyword evidence="1" id="KW-1133">Transmembrane helix</keyword>
<protein>
    <recommendedName>
        <fullName evidence="4">Holin-like toxin</fullName>
    </recommendedName>
</protein>
<dbReference type="HOGENOM" id="CLU_3047695_0_0_9"/>
<dbReference type="Proteomes" id="UP000016662">
    <property type="component" value="Unassembled WGS sequence"/>
</dbReference>
<comment type="caution">
    <text evidence="2">The sequence shown here is derived from an EMBL/GenBank/DDBJ whole genome shotgun (WGS) entry which is preliminary data.</text>
</comment>
<dbReference type="EMBL" id="AWVF01000331">
    <property type="protein sequence ID" value="ERJ91023.1"/>
    <property type="molecule type" value="Genomic_DNA"/>
</dbReference>
<evidence type="ECO:0000256" key="1">
    <source>
        <dbReference type="SAM" id="Phobius"/>
    </source>
</evidence>
<proteinExistence type="predicted"/>
<organism evidence="2 3">
    <name type="scientific">Ruminococcus callidus ATCC 27760</name>
    <dbReference type="NCBI Taxonomy" id="411473"/>
    <lineage>
        <taxon>Bacteria</taxon>
        <taxon>Bacillati</taxon>
        <taxon>Bacillota</taxon>
        <taxon>Clostridia</taxon>
        <taxon>Eubacteriales</taxon>
        <taxon>Oscillospiraceae</taxon>
        <taxon>Ruminococcus</taxon>
    </lineage>
</organism>
<keyword evidence="3" id="KW-1185">Reference proteome</keyword>
<keyword evidence="1" id="KW-0812">Transmembrane</keyword>
<accession>U2LV90</accession>
<gene>
    <name evidence="2" type="ORF">RUMCAL_02696</name>
</gene>